<dbReference type="Pfam" id="PF13439">
    <property type="entry name" value="Glyco_transf_4"/>
    <property type="match status" value="1"/>
</dbReference>
<dbReference type="GO" id="GO:0016757">
    <property type="term" value="F:glycosyltransferase activity"/>
    <property type="evidence" value="ECO:0007669"/>
    <property type="project" value="InterPro"/>
</dbReference>
<dbReference type="PANTHER" id="PTHR12526">
    <property type="entry name" value="GLYCOSYLTRANSFERASE"/>
    <property type="match status" value="1"/>
</dbReference>
<dbReference type="CDD" id="cd03801">
    <property type="entry name" value="GT4_PimA-like"/>
    <property type="match status" value="1"/>
</dbReference>
<dbReference type="SUPFAM" id="SSF53756">
    <property type="entry name" value="UDP-Glycosyltransferase/glycogen phosphorylase"/>
    <property type="match status" value="1"/>
</dbReference>
<dbReference type="Gene3D" id="3.40.50.2000">
    <property type="entry name" value="Glycogen Phosphorylase B"/>
    <property type="match status" value="2"/>
</dbReference>
<feature type="domain" description="Glycosyltransferase subfamily 4-like N-terminal" evidence="2">
    <location>
        <begin position="73"/>
        <end position="183"/>
    </location>
</feature>
<dbReference type="InterPro" id="IPR001296">
    <property type="entry name" value="Glyco_trans_1"/>
</dbReference>
<feature type="domain" description="Glycosyl transferase family 1" evidence="1">
    <location>
        <begin position="191"/>
        <end position="347"/>
    </location>
</feature>
<evidence type="ECO:0000259" key="1">
    <source>
        <dbReference type="Pfam" id="PF00534"/>
    </source>
</evidence>
<evidence type="ECO:0000259" key="2">
    <source>
        <dbReference type="Pfam" id="PF13439"/>
    </source>
</evidence>
<protein>
    <submittedName>
        <fullName evidence="3">Glycosyltransferase family 4 protein</fullName>
    </submittedName>
</protein>
<gene>
    <name evidence="3" type="ORF">ICL16_42175</name>
</gene>
<comment type="caution">
    <text evidence="3">The sequence shown here is derived from an EMBL/GenBank/DDBJ whole genome shotgun (WGS) entry which is preliminary data.</text>
</comment>
<reference evidence="3" key="1">
    <citation type="submission" date="2020-09" db="EMBL/GenBank/DDBJ databases">
        <title>Iningainema tapete sp. nov. (Scytonemataceae, Cyanobacteria) from greenhouses in central Florida (USA) produces two types of nodularin with biosynthetic potential for microcystin-LR and anabaenopeptins.</title>
        <authorList>
            <person name="Berthold D.E."/>
            <person name="Lefler F.W."/>
            <person name="Huang I.-S."/>
            <person name="Abdulla H."/>
            <person name="Zimba P.V."/>
            <person name="Laughinghouse H.D. IV."/>
        </authorList>
    </citation>
    <scope>NUCLEOTIDE SEQUENCE</scope>
    <source>
        <strain evidence="3">BLCCT55</strain>
    </source>
</reference>
<dbReference type="InterPro" id="IPR028098">
    <property type="entry name" value="Glyco_trans_4-like_N"/>
</dbReference>
<accession>A0A8J6XRW8</accession>
<dbReference type="Pfam" id="PF00534">
    <property type="entry name" value="Glycos_transf_1"/>
    <property type="match status" value="1"/>
</dbReference>
<dbReference type="Proteomes" id="UP000629098">
    <property type="component" value="Unassembled WGS sequence"/>
</dbReference>
<proteinExistence type="predicted"/>
<dbReference type="AlphaFoldDB" id="A0A8J6XRW8"/>
<keyword evidence="4" id="KW-1185">Reference proteome</keyword>
<evidence type="ECO:0000313" key="4">
    <source>
        <dbReference type="Proteomes" id="UP000629098"/>
    </source>
</evidence>
<organism evidence="3 4">
    <name type="scientific">Iningainema tapete BLCC-T55</name>
    <dbReference type="NCBI Taxonomy" id="2748662"/>
    <lineage>
        <taxon>Bacteria</taxon>
        <taxon>Bacillati</taxon>
        <taxon>Cyanobacteriota</taxon>
        <taxon>Cyanophyceae</taxon>
        <taxon>Nostocales</taxon>
        <taxon>Scytonemataceae</taxon>
        <taxon>Iningainema tapete</taxon>
    </lineage>
</organism>
<sequence length="376" mass="43151">MKVLFYDDGNSFGGHTLTALDAVRYLGEQTDLNVGFMFYEGNKRLHERLNLLKHSNVELYPIKWQEPKLRTIEALFSFAQVQKVKSLIDQVQPDIIIISQGCIEQCSIGLLAAKSGKYKTISFIALTQEISVMGGKLAQFRDWVNLYFYKLSDAFITTSQNAKNRLIQHGVRSKISLVYYGPNLKFWQFRDKSEFRRKLGINENDYVVALIGRVQFAHKGHDFLINSIAKYQSKLENIKLVLVGDGPDVNRLQSLIQSYSLSHFVKLVSWSDDPSYIYSAIDMLIIPSRFEGLPLVMLEAMYYSLPIVASNVDGMAEVLPKDWLFQFGDSNSLIETLLQVKQQDNREVLAKNKMRIMTEFNVDKFGEEFYKAISEK</sequence>
<dbReference type="RefSeq" id="WP_190838189.1">
    <property type="nucleotide sequence ID" value="NZ_CAWPPI010000126.1"/>
</dbReference>
<evidence type="ECO:0000313" key="3">
    <source>
        <dbReference type="EMBL" id="MBD2778482.1"/>
    </source>
</evidence>
<dbReference type="EMBL" id="JACXAE010000126">
    <property type="protein sequence ID" value="MBD2778482.1"/>
    <property type="molecule type" value="Genomic_DNA"/>
</dbReference>
<name>A0A8J6XRW8_9CYAN</name>